<dbReference type="Pfam" id="PF05189">
    <property type="entry name" value="RTC_insert"/>
    <property type="match status" value="1"/>
</dbReference>
<dbReference type="Gene3D" id="3.65.10.20">
    <property type="entry name" value="RNA 3'-terminal phosphate cyclase domain"/>
    <property type="match status" value="1"/>
</dbReference>
<evidence type="ECO:0008006" key="9">
    <source>
        <dbReference type="Google" id="ProtNLM"/>
    </source>
</evidence>
<evidence type="ECO:0000256" key="2">
    <source>
        <dbReference type="ARBA" id="ARBA00007089"/>
    </source>
</evidence>
<feature type="domain" description="RNA 3'-terminal phosphate cyclase insert" evidence="6">
    <location>
        <begin position="183"/>
        <end position="295"/>
    </location>
</feature>
<dbReference type="InterPro" id="IPR013792">
    <property type="entry name" value="RNA3'P_cycl/enolpyr_Trfase_a/b"/>
</dbReference>
<evidence type="ECO:0000256" key="4">
    <source>
        <dbReference type="ARBA" id="ARBA00023242"/>
    </source>
</evidence>
<dbReference type="InterPro" id="IPR016443">
    <property type="entry name" value="RNA3'_term_phos_cyc_type_2"/>
</dbReference>
<dbReference type="PROSITE" id="PS01287">
    <property type="entry name" value="RTC"/>
    <property type="match status" value="1"/>
</dbReference>
<evidence type="ECO:0000256" key="3">
    <source>
        <dbReference type="ARBA" id="ARBA00022517"/>
    </source>
</evidence>
<organism evidence="7 8">
    <name type="scientific">Tetradesmus obliquus</name>
    <name type="common">Green alga</name>
    <name type="synonym">Acutodesmus obliquus</name>
    <dbReference type="NCBI Taxonomy" id="3088"/>
    <lineage>
        <taxon>Eukaryota</taxon>
        <taxon>Viridiplantae</taxon>
        <taxon>Chlorophyta</taxon>
        <taxon>core chlorophytes</taxon>
        <taxon>Chlorophyceae</taxon>
        <taxon>CS clade</taxon>
        <taxon>Sphaeropleales</taxon>
        <taxon>Scenedesmaceae</taxon>
        <taxon>Tetradesmus</taxon>
    </lineage>
</organism>
<dbReference type="EMBL" id="FNXT01001221">
    <property type="protein sequence ID" value="SZX74841.1"/>
    <property type="molecule type" value="Genomic_DNA"/>
</dbReference>
<evidence type="ECO:0000313" key="8">
    <source>
        <dbReference type="Proteomes" id="UP000256970"/>
    </source>
</evidence>
<dbReference type="FunFam" id="3.30.360.20:FF:000001">
    <property type="entry name" value="RNA terminal phosphate cyclase-like 1"/>
    <property type="match status" value="1"/>
</dbReference>
<dbReference type="InterPro" id="IPR000228">
    <property type="entry name" value="RNA3'_term_phos_cyc"/>
</dbReference>
<name>A0A383WBN1_TETOB</name>
<keyword evidence="4" id="KW-0539">Nucleus</keyword>
<dbReference type="PANTHER" id="PTHR11096:SF1">
    <property type="entry name" value="RNA 3'-TERMINAL PHOSPHATE CYCLASE-LIKE PROTEIN"/>
    <property type="match status" value="1"/>
</dbReference>
<dbReference type="AlphaFoldDB" id="A0A383WBN1"/>
<dbReference type="InterPro" id="IPR037136">
    <property type="entry name" value="RNA3'_phos_cyclase_dom_sf"/>
</dbReference>
<evidence type="ECO:0000313" key="7">
    <source>
        <dbReference type="EMBL" id="SZX74841.1"/>
    </source>
</evidence>
<dbReference type="PANTHER" id="PTHR11096">
    <property type="entry name" value="RNA 3' TERMINAL PHOSPHATE CYCLASE"/>
    <property type="match status" value="1"/>
</dbReference>
<protein>
    <recommendedName>
        <fullName evidence="9">RNA 3'-terminal phosphate cyclase domain-containing protein</fullName>
    </recommendedName>
</protein>
<dbReference type="PIRSF" id="PIRSF005378">
    <property type="entry name" value="RNA3'_term_phos_cycl_euk"/>
    <property type="match status" value="1"/>
</dbReference>
<dbReference type="Gene3D" id="3.30.360.20">
    <property type="entry name" value="RNA 3'-terminal phosphate cyclase, insert domain"/>
    <property type="match status" value="1"/>
</dbReference>
<keyword evidence="8" id="KW-1185">Reference proteome</keyword>
<dbReference type="InterPro" id="IPR020719">
    <property type="entry name" value="RNA3'_term_phos_cycl-like_CS"/>
</dbReference>
<evidence type="ECO:0000259" key="5">
    <source>
        <dbReference type="Pfam" id="PF01137"/>
    </source>
</evidence>
<dbReference type="STRING" id="3088.A0A383WBN1"/>
<gene>
    <name evidence="7" type="ORF">BQ4739_LOCUS15159</name>
</gene>
<dbReference type="Pfam" id="PF01137">
    <property type="entry name" value="RTC"/>
    <property type="match status" value="1"/>
</dbReference>
<dbReference type="InterPro" id="IPR023797">
    <property type="entry name" value="RNA3'_phos_cyclase_dom"/>
</dbReference>
<dbReference type="InterPro" id="IPR036553">
    <property type="entry name" value="RPTC_insert"/>
</dbReference>
<dbReference type="Proteomes" id="UP000256970">
    <property type="component" value="Unassembled WGS sequence"/>
</dbReference>
<keyword evidence="3" id="KW-0690">Ribosome biogenesis</keyword>
<comment type="similarity">
    <text evidence="2">Belongs to the RNA 3'-terminal cyclase family. Type 2 subfamily.</text>
</comment>
<accession>A0A383WBN1</accession>
<proteinExistence type="inferred from homology"/>
<dbReference type="SUPFAM" id="SSF55205">
    <property type="entry name" value="EPT/RTPC-like"/>
    <property type="match status" value="1"/>
</dbReference>
<dbReference type="NCBIfam" id="TIGR03400">
    <property type="entry name" value="18S_RNA_Rcl1p"/>
    <property type="match status" value="1"/>
</dbReference>
<dbReference type="CDD" id="cd00875">
    <property type="entry name" value="RNA_Cyclase_Class_I"/>
    <property type="match status" value="1"/>
</dbReference>
<comment type="subcellular location">
    <subcellularLocation>
        <location evidence="1">Nucleus</location>
        <location evidence="1">Nucleolus</location>
    </subcellularLocation>
</comment>
<dbReference type="InterPro" id="IPR013791">
    <property type="entry name" value="RNA3'-term_phos_cycl_insert"/>
</dbReference>
<dbReference type="GO" id="GO:0004521">
    <property type="term" value="F:RNA endonuclease activity"/>
    <property type="evidence" value="ECO:0007669"/>
    <property type="project" value="TreeGrafter"/>
</dbReference>
<evidence type="ECO:0000259" key="6">
    <source>
        <dbReference type="Pfam" id="PF05189"/>
    </source>
</evidence>
<dbReference type="GO" id="GO:0005730">
    <property type="term" value="C:nucleolus"/>
    <property type="evidence" value="ECO:0007669"/>
    <property type="project" value="UniProtKB-SubCell"/>
</dbReference>
<sequence>MLRFTGCCHFRQRLLLSTLSGKAIRIDDIRAQDQSPGLRDYEASLLRLMEKLTNGCLVEINETGTSLRYRPGIIICGSGLVHDCGSSRSIGYFLEVLVLLALFAKRPLSITLRGITNDHVDPSIDTWRTVSLPLLRRAAGLDEAAAGSLELKVVRRGARPGGGGEVQLRVPLVRALPLVSMSDEGMVKRVRGIAYSMRVPPQNANRMVDAARGVLNQLLADVYIFTDAAAGPAAGNSPGYGITLVAETTSGCLISAEAAATTGSKDAAGSAAGDEPLVVAEDIGRAAAQLLLDEVARGGVTDGTHQGLLLLLAALGPEEMNQVRLGPLTPYAVHTLRHIRDFLNVQFSMRTEQQSGTIFLSCIGAGLKNINRKVT</sequence>
<feature type="domain" description="RNA 3'-terminal phosphate cyclase" evidence="5">
    <location>
        <begin position="3"/>
        <end position="348"/>
    </location>
</feature>
<reference evidence="7 8" key="1">
    <citation type="submission" date="2016-10" db="EMBL/GenBank/DDBJ databases">
        <authorList>
            <person name="Cai Z."/>
        </authorList>
    </citation>
    <scope>NUCLEOTIDE SEQUENCE [LARGE SCALE GENOMIC DNA]</scope>
</reference>
<dbReference type="GO" id="GO:0000479">
    <property type="term" value="P:endonucleolytic cleavage of tricistronic rRNA transcript (SSU-rRNA, 5.8S rRNA, LSU-rRNA)"/>
    <property type="evidence" value="ECO:0007669"/>
    <property type="project" value="TreeGrafter"/>
</dbReference>
<evidence type="ECO:0000256" key="1">
    <source>
        <dbReference type="ARBA" id="ARBA00004604"/>
    </source>
</evidence>